<sequence>MSSGFDLLTGARKKLCLCFVLRSLLITLRFLFTSCKKSWFLQQSKKQGLLTVSVGLRSKRNGLIALRILAENTSFSQPWV</sequence>
<protein>
    <submittedName>
        <fullName evidence="1">Uncharacterized protein</fullName>
    </submittedName>
</protein>
<evidence type="ECO:0000313" key="1">
    <source>
        <dbReference type="EMBL" id="MBW84322.1"/>
    </source>
</evidence>
<name>A0A2P2ISW9_RHIMU</name>
<dbReference type="EMBL" id="GGEC01003839">
    <property type="protein sequence ID" value="MBW84322.1"/>
    <property type="molecule type" value="Transcribed_RNA"/>
</dbReference>
<accession>A0A2P2ISW9</accession>
<organism evidence="1">
    <name type="scientific">Rhizophora mucronata</name>
    <name type="common">Asiatic mangrove</name>
    <dbReference type="NCBI Taxonomy" id="61149"/>
    <lineage>
        <taxon>Eukaryota</taxon>
        <taxon>Viridiplantae</taxon>
        <taxon>Streptophyta</taxon>
        <taxon>Embryophyta</taxon>
        <taxon>Tracheophyta</taxon>
        <taxon>Spermatophyta</taxon>
        <taxon>Magnoliopsida</taxon>
        <taxon>eudicotyledons</taxon>
        <taxon>Gunneridae</taxon>
        <taxon>Pentapetalae</taxon>
        <taxon>rosids</taxon>
        <taxon>fabids</taxon>
        <taxon>Malpighiales</taxon>
        <taxon>Rhizophoraceae</taxon>
        <taxon>Rhizophora</taxon>
    </lineage>
</organism>
<proteinExistence type="predicted"/>
<dbReference type="AlphaFoldDB" id="A0A2P2ISW9"/>
<reference evidence="1" key="1">
    <citation type="submission" date="2018-02" db="EMBL/GenBank/DDBJ databases">
        <title>Rhizophora mucronata_Transcriptome.</title>
        <authorList>
            <person name="Meera S.P."/>
            <person name="Sreeshan A."/>
            <person name="Augustine A."/>
        </authorList>
    </citation>
    <scope>NUCLEOTIDE SEQUENCE</scope>
    <source>
        <tissue evidence="1">Leaf</tissue>
    </source>
</reference>